<evidence type="ECO:0000256" key="3">
    <source>
        <dbReference type="HAMAP-Rule" id="MF_00272"/>
    </source>
</evidence>
<dbReference type="Proteomes" id="UP000050465">
    <property type="component" value="Unassembled WGS sequence"/>
</dbReference>
<comment type="subunit">
    <text evidence="3">The glycine cleavage system is composed of four proteins: P, T, L and H.</text>
</comment>
<evidence type="ECO:0000256" key="1">
    <source>
        <dbReference type="ARBA" id="ARBA00009249"/>
    </source>
</evidence>
<dbReference type="GO" id="GO:0005829">
    <property type="term" value="C:cytosol"/>
    <property type="evidence" value="ECO:0007669"/>
    <property type="project" value="TreeGrafter"/>
</dbReference>
<dbReference type="Pfam" id="PF01597">
    <property type="entry name" value="GCV_H"/>
    <property type="match status" value="1"/>
</dbReference>
<dbReference type="InterPro" id="IPR033753">
    <property type="entry name" value="GCV_H/Fam206"/>
</dbReference>
<dbReference type="InterPro" id="IPR011053">
    <property type="entry name" value="Single_hybrid_motif"/>
</dbReference>
<dbReference type="NCBIfam" id="TIGR00527">
    <property type="entry name" value="gcvH"/>
    <property type="match status" value="1"/>
</dbReference>
<dbReference type="EMBL" id="LJZR01000006">
    <property type="protein sequence ID" value="KPQ36523.1"/>
    <property type="molecule type" value="Genomic_DNA"/>
</dbReference>
<dbReference type="HAMAP" id="MF_00272">
    <property type="entry name" value="GcvH"/>
    <property type="match status" value="1"/>
</dbReference>
<protein>
    <recommendedName>
        <fullName evidence="3">Glycine cleavage system H protein</fullName>
    </recommendedName>
</protein>
<comment type="caution">
    <text evidence="6">The sequence shown here is derived from an EMBL/GenBank/DDBJ whole genome shotgun (WGS) entry which is preliminary data.</text>
</comment>
<dbReference type="InterPro" id="IPR003016">
    <property type="entry name" value="2-oxoA_DH_lipoyl-BS"/>
</dbReference>
<dbReference type="AlphaFoldDB" id="A0A0P7Z0J4"/>
<dbReference type="Gene3D" id="2.40.50.100">
    <property type="match status" value="1"/>
</dbReference>
<dbReference type="CDD" id="cd06848">
    <property type="entry name" value="GCS_H"/>
    <property type="match status" value="1"/>
</dbReference>
<dbReference type="GO" id="GO:0019464">
    <property type="term" value="P:glycine decarboxylation via glycine cleavage system"/>
    <property type="evidence" value="ECO:0007669"/>
    <property type="project" value="UniProtKB-UniRule"/>
</dbReference>
<keyword evidence="2 3" id="KW-0450">Lipoyl</keyword>
<evidence type="ECO:0000313" key="7">
    <source>
        <dbReference type="Proteomes" id="UP000050465"/>
    </source>
</evidence>
<accession>A0A0P7Z0J4</accession>
<evidence type="ECO:0000259" key="5">
    <source>
        <dbReference type="PROSITE" id="PS50968"/>
    </source>
</evidence>
<comment type="function">
    <text evidence="3">The glycine cleavage system catalyzes the degradation of glycine. The H protein shuttles the methylamine group of glycine from the P protein to the T protein.</text>
</comment>
<dbReference type="InterPro" id="IPR000089">
    <property type="entry name" value="Biotin_lipoyl"/>
</dbReference>
<dbReference type="PATRIC" id="fig|1666911.3.peg.5251"/>
<dbReference type="NCBIfam" id="NF002270">
    <property type="entry name" value="PRK01202.1"/>
    <property type="match status" value="1"/>
</dbReference>
<sequence>MAFDYPEDLQYLDTHEYARVDEEEKIVTVGITAFAVDQMGDVVFLELPEVGDSVEKGENFGTIESVKAVEDLKSPVNGSVLERNDALLESPEDIANDPYGEAWLIKVKADDLSDLDEAMSAAEYEEQVEGDA</sequence>
<name>A0A0P7Z0J4_9CYAN</name>
<dbReference type="SUPFAM" id="SSF51230">
    <property type="entry name" value="Single hybrid motif"/>
    <property type="match status" value="1"/>
</dbReference>
<evidence type="ECO:0000313" key="6">
    <source>
        <dbReference type="EMBL" id="KPQ36523.1"/>
    </source>
</evidence>
<comment type="similarity">
    <text evidence="1 3">Belongs to the GcvH family.</text>
</comment>
<gene>
    <name evidence="3 6" type="primary">gcvH</name>
    <name evidence="6" type="ORF">HLUCCA11_06565</name>
</gene>
<dbReference type="PANTHER" id="PTHR11715">
    <property type="entry name" value="GLYCINE CLEAVAGE SYSTEM H PROTEIN"/>
    <property type="match status" value="1"/>
</dbReference>
<evidence type="ECO:0000256" key="2">
    <source>
        <dbReference type="ARBA" id="ARBA00022823"/>
    </source>
</evidence>
<organism evidence="6 7">
    <name type="scientific">Phormidesmis priestleyi Ana</name>
    <dbReference type="NCBI Taxonomy" id="1666911"/>
    <lineage>
        <taxon>Bacteria</taxon>
        <taxon>Bacillati</taxon>
        <taxon>Cyanobacteriota</taxon>
        <taxon>Cyanophyceae</taxon>
        <taxon>Leptolyngbyales</taxon>
        <taxon>Leptolyngbyaceae</taxon>
        <taxon>Phormidesmis</taxon>
    </lineage>
</organism>
<feature type="domain" description="Lipoyl-binding" evidence="5">
    <location>
        <begin position="26"/>
        <end position="108"/>
    </location>
</feature>
<dbReference type="InterPro" id="IPR017453">
    <property type="entry name" value="GCV_H_sub"/>
</dbReference>
<dbReference type="STRING" id="1666911.HLUCCA11_06565"/>
<feature type="modified residue" description="N6-lipoyllysine" evidence="3 4">
    <location>
        <position position="67"/>
    </location>
</feature>
<dbReference type="PROSITE" id="PS00189">
    <property type="entry name" value="LIPOYL"/>
    <property type="match status" value="1"/>
</dbReference>
<dbReference type="PANTHER" id="PTHR11715:SF3">
    <property type="entry name" value="GLYCINE CLEAVAGE SYSTEM H PROTEIN-RELATED"/>
    <property type="match status" value="1"/>
</dbReference>
<proteinExistence type="inferred from homology"/>
<reference evidence="6 7" key="1">
    <citation type="submission" date="2015-09" db="EMBL/GenBank/DDBJ databases">
        <title>Identification and resolution of microdiversity through metagenomic sequencing of parallel consortia.</title>
        <authorList>
            <person name="Nelson W.C."/>
            <person name="Romine M.F."/>
            <person name="Lindemann S.R."/>
        </authorList>
    </citation>
    <scope>NUCLEOTIDE SEQUENCE [LARGE SCALE GENOMIC DNA]</scope>
    <source>
        <strain evidence="6">Ana</strain>
    </source>
</reference>
<dbReference type="InterPro" id="IPR002930">
    <property type="entry name" value="GCV_H"/>
</dbReference>
<comment type="cofactor">
    <cofactor evidence="3">
        <name>(R)-lipoate</name>
        <dbReference type="ChEBI" id="CHEBI:83088"/>
    </cofactor>
    <text evidence="3">Binds 1 lipoyl cofactor covalently.</text>
</comment>
<dbReference type="GO" id="GO:0009249">
    <property type="term" value="P:protein lipoylation"/>
    <property type="evidence" value="ECO:0007669"/>
    <property type="project" value="TreeGrafter"/>
</dbReference>
<dbReference type="PROSITE" id="PS50968">
    <property type="entry name" value="BIOTINYL_LIPOYL"/>
    <property type="match status" value="1"/>
</dbReference>
<dbReference type="GO" id="GO:0005960">
    <property type="term" value="C:glycine cleavage complex"/>
    <property type="evidence" value="ECO:0007669"/>
    <property type="project" value="InterPro"/>
</dbReference>
<evidence type="ECO:0000256" key="4">
    <source>
        <dbReference type="PIRSR" id="PIRSR617453-50"/>
    </source>
</evidence>